<feature type="region of interest" description="Disordered" evidence="6">
    <location>
        <begin position="88"/>
        <end position="223"/>
    </location>
</feature>
<feature type="non-terminal residue" evidence="8">
    <location>
        <position position="1"/>
    </location>
</feature>
<evidence type="ECO:0000256" key="4">
    <source>
        <dbReference type="ARBA" id="ARBA00023242"/>
    </source>
</evidence>
<dbReference type="AlphaFoldDB" id="A0AAN4Z9F3"/>
<evidence type="ECO:0000256" key="3">
    <source>
        <dbReference type="ARBA" id="ARBA00023013"/>
    </source>
</evidence>
<evidence type="ECO:0000256" key="2">
    <source>
        <dbReference type="ARBA" id="ARBA00006726"/>
    </source>
</evidence>
<dbReference type="Proteomes" id="UP001328107">
    <property type="component" value="Unassembled WGS sequence"/>
</dbReference>
<keyword evidence="5" id="KW-0131">Cell cycle</keyword>
<reference evidence="9" key="1">
    <citation type="submission" date="2022-10" db="EMBL/GenBank/DDBJ databases">
        <title>Genome assembly of Pristionchus species.</title>
        <authorList>
            <person name="Yoshida K."/>
            <person name="Sommer R.J."/>
        </authorList>
    </citation>
    <scope>NUCLEOTIDE SEQUENCE [LARGE SCALE GENOMIC DNA]</scope>
    <source>
        <strain evidence="9">RS5460</strain>
    </source>
</reference>
<dbReference type="Pfam" id="PF02234">
    <property type="entry name" value="CDI"/>
    <property type="match status" value="1"/>
</dbReference>
<protein>
    <recommendedName>
        <fullName evidence="7">Cyclin-dependent kinase inhibitor domain-containing protein</fullName>
    </recommendedName>
</protein>
<comment type="caution">
    <text evidence="8">The sequence shown here is derived from an EMBL/GenBank/DDBJ whole genome shotgun (WGS) entry which is preliminary data.</text>
</comment>
<dbReference type="PANTHER" id="PTHR10265:SF45">
    <property type="entry name" value="DACAPO"/>
    <property type="match status" value="1"/>
</dbReference>
<dbReference type="PANTHER" id="PTHR10265">
    <property type="entry name" value="CYCLIN-DEPENDENT KINASE INHIBITOR 1"/>
    <property type="match status" value="1"/>
</dbReference>
<evidence type="ECO:0000259" key="7">
    <source>
        <dbReference type="Pfam" id="PF02234"/>
    </source>
</evidence>
<keyword evidence="3" id="KW-0649">Protein kinase inhibitor</keyword>
<sequence>RMASSSTPTRDKLRARRCLFGKPEPKELDEWLGENAARMATEASSKWAFDFARERPLDEPGPALRRPHLEYEAIPGDEVPRVYRTRTYRNTTPEGQPPPSPIILLRAPMKKKAEGRRVKEGEEEEIASHLPSTSHGRPVREKKKEKQTNLRQPRITNYMAPRKRPSMEKESTGKIRRFGDISSSVSSPSPAPSSPFRFADDYSIPSKKIPSKRITRAVSSKNL</sequence>
<evidence type="ECO:0000313" key="9">
    <source>
        <dbReference type="Proteomes" id="UP001328107"/>
    </source>
</evidence>
<feature type="compositionally biased region" description="Basic and acidic residues" evidence="6">
    <location>
        <begin position="111"/>
        <end position="120"/>
    </location>
</feature>
<dbReference type="GO" id="GO:0005634">
    <property type="term" value="C:nucleus"/>
    <property type="evidence" value="ECO:0007669"/>
    <property type="project" value="UniProtKB-SubCell"/>
</dbReference>
<comment type="similarity">
    <text evidence="2">Belongs to the CDI family.</text>
</comment>
<organism evidence="8 9">
    <name type="scientific">Pristionchus mayeri</name>
    <dbReference type="NCBI Taxonomy" id="1317129"/>
    <lineage>
        <taxon>Eukaryota</taxon>
        <taxon>Metazoa</taxon>
        <taxon>Ecdysozoa</taxon>
        <taxon>Nematoda</taxon>
        <taxon>Chromadorea</taxon>
        <taxon>Rhabditida</taxon>
        <taxon>Rhabditina</taxon>
        <taxon>Diplogasteromorpha</taxon>
        <taxon>Diplogasteroidea</taxon>
        <taxon>Neodiplogasteridae</taxon>
        <taxon>Pristionchus</taxon>
    </lineage>
</organism>
<evidence type="ECO:0000313" key="8">
    <source>
        <dbReference type="EMBL" id="GMR36968.1"/>
    </source>
</evidence>
<accession>A0AAN4Z9F3</accession>
<gene>
    <name evidence="8" type="ORF">PMAYCL1PPCAC_07163</name>
</gene>
<keyword evidence="4" id="KW-0539">Nucleus</keyword>
<dbReference type="EMBL" id="BTRK01000002">
    <property type="protein sequence ID" value="GMR36968.1"/>
    <property type="molecule type" value="Genomic_DNA"/>
</dbReference>
<comment type="subcellular location">
    <subcellularLocation>
        <location evidence="1">Nucleus</location>
    </subcellularLocation>
</comment>
<evidence type="ECO:0000256" key="6">
    <source>
        <dbReference type="SAM" id="MobiDB-lite"/>
    </source>
</evidence>
<evidence type="ECO:0000256" key="1">
    <source>
        <dbReference type="ARBA" id="ARBA00004123"/>
    </source>
</evidence>
<proteinExistence type="inferred from homology"/>
<keyword evidence="9" id="KW-1185">Reference proteome</keyword>
<evidence type="ECO:0000256" key="5">
    <source>
        <dbReference type="ARBA" id="ARBA00023306"/>
    </source>
</evidence>
<dbReference type="GO" id="GO:0004861">
    <property type="term" value="F:cyclin-dependent protein serine/threonine kinase inhibitor activity"/>
    <property type="evidence" value="ECO:0007669"/>
    <property type="project" value="InterPro"/>
</dbReference>
<dbReference type="InterPro" id="IPR003175">
    <property type="entry name" value="CDI_dom"/>
</dbReference>
<feature type="domain" description="Cyclin-dependent kinase inhibitor" evidence="7">
    <location>
        <begin position="18"/>
        <end position="61"/>
    </location>
</feature>
<feature type="compositionally biased region" description="Basic and acidic residues" evidence="6">
    <location>
        <begin position="138"/>
        <end position="148"/>
    </location>
</feature>
<dbReference type="GO" id="GO:0051726">
    <property type="term" value="P:regulation of cell cycle"/>
    <property type="evidence" value="ECO:0007669"/>
    <property type="project" value="InterPro"/>
</dbReference>
<name>A0AAN4Z9F3_9BILA</name>
<dbReference type="Gene3D" id="4.10.365.10">
    <property type="entry name" value="p27"/>
    <property type="match status" value="1"/>
</dbReference>
<feature type="compositionally biased region" description="Basic and acidic residues" evidence="6">
    <location>
        <begin position="165"/>
        <end position="179"/>
    </location>
</feature>
<dbReference type="InterPro" id="IPR044898">
    <property type="entry name" value="CDI_dom_sf"/>
</dbReference>